<dbReference type="KEGG" id="pss:106731505"/>
<keyword evidence="2" id="KW-1185">Reference proteome</keyword>
<name>K7FBQ1_PELSI</name>
<dbReference type="GeneID" id="106731505"/>
<dbReference type="RefSeq" id="XP_014425561.1">
    <property type="nucleotide sequence ID" value="XM_014570075.2"/>
</dbReference>
<dbReference type="InterPro" id="IPR029195">
    <property type="entry name" value="HCFC1R1"/>
</dbReference>
<dbReference type="PANTHER" id="PTHR16246:SF2">
    <property type="entry name" value="HOST CELL FACTOR C1 REGULATOR 1"/>
    <property type="match status" value="1"/>
</dbReference>
<evidence type="ECO:0000313" key="1">
    <source>
        <dbReference type="Ensembl" id="ENSPSIP00000005461.1"/>
    </source>
</evidence>
<dbReference type="Pfam" id="PF15226">
    <property type="entry name" value="HPIP"/>
    <property type="match status" value="1"/>
</dbReference>
<dbReference type="HOGENOM" id="CLU_1133241_0_0_1"/>
<dbReference type="EMBL" id="AGCU01040637">
    <property type="status" value="NOT_ANNOTATED_CDS"/>
    <property type="molecule type" value="Genomic_DNA"/>
</dbReference>
<organism evidence="1 2">
    <name type="scientific">Pelodiscus sinensis</name>
    <name type="common">Chinese softshell turtle</name>
    <name type="synonym">Trionyx sinensis</name>
    <dbReference type="NCBI Taxonomy" id="13735"/>
    <lineage>
        <taxon>Eukaryota</taxon>
        <taxon>Metazoa</taxon>
        <taxon>Chordata</taxon>
        <taxon>Craniata</taxon>
        <taxon>Vertebrata</taxon>
        <taxon>Euteleostomi</taxon>
        <taxon>Archelosauria</taxon>
        <taxon>Testudinata</taxon>
        <taxon>Testudines</taxon>
        <taxon>Cryptodira</taxon>
        <taxon>Trionychia</taxon>
        <taxon>Trionychidae</taxon>
        <taxon>Pelodiscus</taxon>
    </lineage>
</organism>
<accession>K7FBQ1</accession>
<reference evidence="2" key="2">
    <citation type="journal article" date="2013" name="Nat. Genet.">
        <title>The draft genomes of soft-shell turtle and green sea turtle yield insights into the development and evolution of the turtle-specific body plan.</title>
        <authorList>
            <person name="Wang Z."/>
            <person name="Pascual-Anaya J."/>
            <person name="Zadissa A."/>
            <person name="Li W."/>
            <person name="Niimura Y."/>
            <person name="Huang Z."/>
            <person name="Li C."/>
            <person name="White S."/>
            <person name="Xiong Z."/>
            <person name="Fang D."/>
            <person name="Wang B."/>
            <person name="Ming Y."/>
            <person name="Chen Y."/>
            <person name="Zheng Y."/>
            <person name="Kuraku S."/>
            <person name="Pignatelli M."/>
            <person name="Herrero J."/>
            <person name="Beal K."/>
            <person name="Nozawa M."/>
            <person name="Li Q."/>
            <person name="Wang J."/>
            <person name="Zhang H."/>
            <person name="Yu L."/>
            <person name="Shigenobu S."/>
            <person name="Wang J."/>
            <person name="Liu J."/>
            <person name="Flicek P."/>
            <person name="Searle S."/>
            <person name="Wang J."/>
            <person name="Kuratani S."/>
            <person name="Yin Y."/>
            <person name="Aken B."/>
            <person name="Zhang G."/>
            <person name="Irie N."/>
        </authorList>
    </citation>
    <scope>NUCLEOTIDE SEQUENCE [LARGE SCALE GENOMIC DNA]</scope>
    <source>
        <strain evidence="2">Daiwa-1</strain>
    </source>
</reference>
<dbReference type="CTD" id="54985"/>
<dbReference type="AlphaFoldDB" id="K7FBQ1"/>
<dbReference type="OrthoDB" id="10022757at2759"/>
<sequence>MPPCPDWLQEVPSRMPWAARAQGVVSFTGTALPCVRQLPHAASLALKRRLEQEEPQPGPKQFLSEEKMAARFNSLSLENDHLYSANGFPAQGPAASPPWEPWLQEQRLPLAAGSEDASTAESEESGVVLEGEFSMADCTLLSLGEPGPPRDSLLAPQLLHCLNPSTELVLWAPPGSRVPYSIHTLLLPSGALAAPLLPPLCRGQPQEMEL</sequence>
<dbReference type="EMBL" id="AGCU01040636">
    <property type="status" value="NOT_ANNOTATED_CDS"/>
    <property type="molecule type" value="Genomic_DNA"/>
</dbReference>
<dbReference type="EMBL" id="AGCU01040638">
    <property type="status" value="NOT_ANNOTATED_CDS"/>
    <property type="molecule type" value="Genomic_DNA"/>
</dbReference>
<dbReference type="Proteomes" id="UP000007267">
    <property type="component" value="Unassembled WGS sequence"/>
</dbReference>
<reference evidence="1" key="3">
    <citation type="submission" date="2025-08" db="UniProtKB">
        <authorList>
            <consortium name="Ensembl"/>
        </authorList>
    </citation>
    <scope>IDENTIFICATION</scope>
</reference>
<dbReference type="GeneTree" id="ENSGT00680000101584"/>
<evidence type="ECO:0000313" key="2">
    <source>
        <dbReference type="Proteomes" id="UP000007267"/>
    </source>
</evidence>
<dbReference type="Ensembl" id="ENSPSIT00000005493.1">
    <property type="protein sequence ID" value="ENSPSIP00000005461.1"/>
    <property type="gene ID" value="ENSPSIG00000005089.1"/>
</dbReference>
<reference evidence="1" key="4">
    <citation type="submission" date="2025-09" db="UniProtKB">
        <authorList>
            <consortium name="Ensembl"/>
        </authorList>
    </citation>
    <scope>IDENTIFICATION</scope>
</reference>
<protein>
    <submittedName>
        <fullName evidence="1">Host cell factor C1 regulator 1</fullName>
    </submittedName>
</protein>
<dbReference type="eggNOG" id="ENOG502SAI1">
    <property type="taxonomic scope" value="Eukaryota"/>
</dbReference>
<reference evidence="2" key="1">
    <citation type="submission" date="2011-10" db="EMBL/GenBank/DDBJ databases">
        <authorList>
            <consortium name="Soft-shell Turtle Genome Consortium"/>
        </authorList>
    </citation>
    <scope>NUCLEOTIDE SEQUENCE [LARGE SCALE GENOMIC DNA]</scope>
    <source>
        <strain evidence="2">Daiwa-1</strain>
    </source>
</reference>
<proteinExistence type="predicted"/>
<dbReference type="PANTHER" id="PTHR16246">
    <property type="entry name" value="HOST CELL FACTOR C1 REGULATOR 1"/>
    <property type="match status" value="1"/>
</dbReference>
<dbReference type="OMA" id="GRCMERW"/>